<dbReference type="Proteomes" id="UP000029067">
    <property type="component" value="Unassembled WGS sequence"/>
</dbReference>
<accession>A0A087B4X5</accession>
<dbReference type="OrthoDB" id="10015964at2"/>
<dbReference type="EMBL" id="JGYV01000001">
    <property type="protein sequence ID" value="KFI66075.1"/>
    <property type="molecule type" value="Genomic_DNA"/>
</dbReference>
<evidence type="ECO:0000313" key="1">
    <source>
        <dbReference type="EMBL" id="KFI66075.1"/>
    </source>
</evidence>
<reference evidence="1 2" key="1">
    <citation type="submission" date="2014-03" db="EMBL/GenBank/DDBJ databases">
        <title>Genomics of Bifidobacteria.</title>
        <authorList>
            <person name="Ventura M."/>
            <person name="Milani C."/>
            <person name="Lugli G.A."/>
        </authorList>
    </citation>
    <scope>NUCLEOTIDE SEQUENCE [LARGE SCALE GENOMIC DNA]</scope>
    <source>
        <strain evidence="1 2">LMG 10738</strain>
    </source>
</reference>
<dbReference type="RefSeq" id="WP_051920571.1">
    <property type="nucleotide sequence ID" value="NZ_JGYV01000001.1"/>
</dbReference>
<proteinExistence type="predicted"/>
<gene>
    <name evidence="1" type="ORF">BCUN_0577</name>
</gene>
<sequence length="177" mass="20364">MSMVELSWDIKSEYLVTELMQGAWRAQQNGHDSPEAYEYVCQRYDIETVIAHMQLLADEGYCEGVLAYRWGEEKPLGKLSQSACNDYMIMRFVHMGPLTPMGVKYAARHKELQVMDLDVQHFIPFPSAPIVERLKNLYETDQEEAHITADGILCEMLDRLGYSDVVDAYDGVPKWYA</sequence>
<comment type="caution">
    <text evidence="1">The sequence shown here is derived from an EMBL/GenBank/DDBJ whole genome shotgun (WGS) entry which is preliminary data.</text>
</comment>
<protein>
    <submittedName>
        <fullName evidence="1">Uncharacterized protein</fullName>
    </submittedName>
</protein>
<dbReference type="AlphaFoldDB" id="A0A087B4X5"/>
<name>A0A087B4X5_9BIFI</name>
<dbReference type="STRING" id="1688.BCUN_0577"/>
<organism evidence="1 2">
    <name type="scientific">Bifidobacterium cuniculi</name>
    <dbReference type="NCBI Taxonomy" id="1688"/>
    <lineage>
        <taxon>Bacteria</taxon>
        <taxon>Bacillati</taxon>
        <taxon>Actinomycetota</taxon>
        <taxon>Actinomycetes</taxon>
        <taxon>Bifidobacteriales</taxon>
        <taxon>Bifidobacteriaceae</taxon>
        <taxon>Bifidobacterium</taxon>
    </lineage>
</organism>
<evidence type="ECO:0000313" key="2">
    <source>
        <dbReference type="Proteomes" id="UP000029067"/>
    </source>
</evidence>
<keyword evidence="2" id="KW-1185">Reference proteome</keyword>